<dbReference type="GO" id="GO:0005829">
    <property type="term" value="C:cytosol"/>
    <property type="evidence" value="ECO:0007669"/>
    <property type="project" value="TreeGrafter"/>
</dbReference>
<evidence type="ECO:0000256" key="2">
    <source>
        <dbReference type="ARBA" id="ARBA00022785"/>
    </source>
</evidence>
<dbReference type="InterPro" id="IPR036511">
    <property type="entry name" value="TGT-like_sf"/>
</dbReference>
<protein>
    <submittedName>
        <fullName evidence="4">Queuine tRNA-ribosyltransferase</fullName>
        <ecNumber evidence="4">2.4.2.29</ecNumber>
    </submittedName>
</protein>
<evidence type="ECO:0000313" key="4">
    <source>
        <dbReference type="EMBL" id="SUP58642.1"/>
    </source>
</evidence>
<dbReference type="AlphaFoldDB" id="A0A380P0L1"/>
<dbReference type="NCBIfam" id="TIGR00449">
    <property type="entry name" value="tgt_general"/>
    <property type="match status" value="1"/>
</dbReference>
<accession>A0A380P0L1</accession>
<dbReference type="EC" id="2.4.2.29" evidence="4"/>
<evidence type="ECO:0000313" key="5">
    <source>
        <dbReference type="Proteomes" id="UP000254621"/>
    </source>
</evidence>
<dbReference type="PANTHER" id="PTHR46499:SF1">
    <property type="entry name" value="QUEUINE TRNA-RIBOSYLTRANSFERASE"/>
    <property type="match status" value="1"/>
</dbReference>
<dbReference type="Gene3D" id="3.20.20.105">
    <property type="entry name" value="Queuine tRNA-ribosyltransferase-like"/>
    <property type="match status" value="1"/>
</dbReference>
<keyword evidence="4" id="KW-0808">Transferase</keyword>
<keyword evidence="1" id="KW-0819">tRNA processing</keyword>
<dbReference type="EMBL" id="UHIV01000003">
    <property type="protein sequence ID" value="SUP58642.1"/>
    <property type="molecule type" value="Genomic_DNA"/>
</dbReference>
<keyword evidence="2" id="KW-0671">Queuosine biosynthesis</keyword>
<dbReference type="PANTHER" id="PTHR46499">
    <property type="entry name" value="QUEUINE TRNA-RIBOSYLTRANSFERASE"/>
    <property type="match status" value="1"/>
</dbReference>
<evidence type="ECO:0000256" key="1">
    <source>
        <dbReference type="ARBA" id="ARBA00022694"/>
    </source>
</evidence>
<dbReference type="GO" id="GO:0016757">
    <property type="term" value="F:glycosyltransferase activity"/>
    <property type="evidence" value="ECO:0007669"/>
    <property type="project" value="UniProtKB-KW"/>
</dbReference>
<dbReference type="InterPro" id="IPR050076">
    <property type="entry name" value="ArchSynthase1/Queuine_TRR"/>
</dbReference>
<organism evidence="4 5">
    <name type="scientific">Weissella viridescens</name>
    <name type="common">Lactobacillus viridescens</name>
    <dbReference type="NCBI Taxonomy" id="1629"/>
    <lineage>
        <taxon>Bacteria</taxon>
        <taxon>Bacillati</taxon>
        <taxon>Bacillota</taxon>
        <taxon>Bacilli</taxon>
        <taxon>Lactobacillales</taxon>
        <taxon>Lactobacillaceae</taxon>
        <taxon>Weissella</taxon>
    </lineage>
</organism>
<dbReference type="GO" id="GO:0008616">
    <property type="term" value="P:tRNA queuosine(34) biosynthetic process"/>
    <property type="evidence" value="ECO:0007669"/>
    <property type="project" value="UniProtKB-KW"/>
</dbReference>
<proteinExistence type="predicted"/>
<keyword evidence="4" id="KW-0328">Glycosyltransferase</keyword>
<name>A0A380P0L1_WEIVI</name>
<evidence type="ECO:0000259" key="3">
    <source>
        <dbReference type="Pfam" id="PF01702"/>
    </source>
</evidence>
<dbReference type="SUPFAM" id="SSF51713">
    <property type="entry name" value="tRNA-guanine transglycosylase"/>
    <property type="match status" value="1"/>
</dbReference>
<dbReference type="InterPro" id="IPR002616">
    <property type="entry name" value="tRNA_ribo_trans-like"/>
</dbReference>
<dbReference type="Proteomes" id="UP000254621">
    <property type="component" value="Unassembled WGS sequence"/>
</dbReference>
<reference evidence="4 5" key="1">
    <citation type="submission" date="2018-06" db="EMBL/GenBank/DDBJ databases">
        <authorList>
            <consortium name="Pathogen Informatics"/>
            <person name="Doyle S."/>
        </authorList>
    </citation>
    <scope>NUCLEOTIDE SEQUENCE [LARGE SCALE GENOMIC DNA]</scope>
    <source>
        <strain evidence="4 5">NCTC13645</strain>
    </source>
</reference>
<sequence>MGVAAPDSLVDGVMRGIDMFDCVLPTRIGRNGTLMTKHGRVVITNAKYKMTFHQLI</sequence>
<dbReference type="Pfam" id="PF01702">
    <property type="entry name" value="TGT"/>
    <property type="match status" value="1"/>
</dbReference>
<gene>
    <name evidence="4" type="primary">tgt_2</name>
    <name evidence="4" type="ORF">NCTC13645_01027</name>
</gene>
<feature type="domain" description="tRNA-guanine(15) transglycosylase-like" evidence="3">
    <location>
        <begin position="1"/>
        <end position="53"/>
    </location>
</feature>